<dbReference type="PROSITE" id="PS00107">
    <property type="entry name" value="PROTEIN_KINASE_ATP"/>
    <property type="match status" value="1"/>
</dbReference>
<dbReference type="Gene3D" id="3.30.310.80">
    <property type="entry name" value="Kinase associated domain 1, KA1"/>
    <property type="match status" value="1"/>
</dbReference>
<evidence type="ECO:0000313" key="15">
    <source>
        <dbReference type="Proteomes" id="UP001344447"/>
    </source>
</evidence>
<dbReference type="InterPro" id="IPR000719">
    <property type="entry name" value="Prot_kinase_dom"/>
</dbReference>
<dbReference type="GO" id="GO:0005737">
    <property type="term" value="C:cytoplasm"/>
    <property type="evidence" value="ECO:0007669"/>
    <property type="project" value="TreeGrafter"/>
</dbReference>
<dbReference type="PROSITE" id="PS50032">
    <property type="entry name" value="KA1"/>
    <property type="match status" value="1"/>
</dbReference>
<evidence type="ECO:0000256" key="1">
    <source>
        <dbReference type="ARBA" id="ARBA00012513"/>
    </source>
</evidence>
<feature type="compositionally biased region" description="Polar residues" evidence="11">
    <location>
        <begin position="469"/>
        <end position="478"/>
    </location>
</feature>
<dbReference type="PROSITE" id="PS00108">
    <property type="entry name" value="PROTEIN_KINASE_ST"/>
    <property type="match status" value="1"/>
</dbReference>
<accession>A0AAN7UFK1</accession>
<dbReference type="Proteomes" id="UP001344447">
    <property type="component" value="Unassembled WGS sequence"/>
</dbReference>
<dbReference type="EMBL" id="JAVFKY010000002">
    <property type="protein sequence ID" value="KAK5580578.1"/>
    <property type="molecule type" value="Genomic_DNA"/>
</dbReference>
<feature type="compositionally biased region" description="Low complexity" evidence="11">
    <location>
        <begin position="453"/>
        <end position="468"/>
    </location>
</feature>
<dbReference type="Gene3D" id="1.10.510.10">
    <property type="entry name" value="Transferase(Phosphotransferase) domain 1"/>
    <property type="match status" value="1"/>
</dbReference>
<dbReference type="PANTHER" id="PTHR24346:SF107">
    <property type="entry name" value="SERINE_THREONINE-PROTEIN KINASE CHK1"/>
    <property type="match status" value="1"/>
</dbReference>
<evidence type="ECO:0000256" key="5">
    <source>
        <dbReference type="ARBA" id="ARBA00022777"/>
    </source>
</evidence>
<comment type="catalytic activity">
    <reaction evidence="7">
        <text>L-threonyl-[protein] + ATP = O-phospho-L-threonyl-[protein] + ADP + H(+)</text>
        <dbReference type="Rhea" id="RHEA:46608"/>
        <dbReference type="Rhea" id="RHEA-COMP:11060"/>
        <dbReference type="Rhea" id="RHEA-COMP:11605"/>
        <dbReference type="ChEBI" id="CHEBI:15378"/>
        <dbReference type="ChEBI" id="CHEBI:30013"/>
        <dbReference type="ChEBI" id="CHEBI:30616"/>
        <dbReference type="ChEBI" id="CHEBI:61977"/>
        <dbReference type="ChEBI" id="CHEBI:456216"/>
        <dbReference type="EC" id="2.7.11.1"/>
    </reaction>
</comment>
<evidence type="ECO:0000256" key="10">
    <source>
        <dbReference type="SAM" id="Coils"/>
    </source>
</evidence>
<keyword evidence="5" id="KW-0418">Kinase</keyword>
<dbReference type="GO" id="GO:0004674">
    <property type="term" value="F:protein serine/threonine kinase activity"/>
    <property type="evidence" value="ECO:0007669"/>
    <property type="project" value="UniProtKB-KW"/>
</dbReference>
<proteinExistence type="predicted"/>
<evidence type="ECO:0000256" key="7">
    <source>
        <dbReference type="ARBA" id="ARBA00047899"/>
    </source>
</evidence>
<dbReference type="GO" id="GO:0035556">
    <property type="term" value="P:intracellular signal transduction"/>
    <property type="evidence" value="ECO:0007669"/>
    <property type="project" value="TreeGrafter"/>
</dbReference>
<dbReference type="Pfam" id="PF02149">
    <property type="entry name" value="KA1"/>
    <property type="match status" value="1"/>
</dbReference>
<feature type="domain" description="Protein kinase" evidence="12">
    <location>
        <begin position="65"/>
        <end position="320"/>
    </location>
</feature>
<evidence type="ECO:0000256" key="11">
    <source>
        <dbReference type="SAM" id="MobiDB-lite"/>
    </source>
</evidence>
<gene>
    <name evidence="14" type="ORF">RB653_000598</name>
</gene>
<feature type="domain" description="KA1" evidence="13">
    <location>
        <begin position="643"/>
        <end position="692"/>
    </location>
</feature>
<feature type="compositionally biased region" description="Low complexity" evidence="11">
    <location>
        <begin position="24"/>
        <end position="40"/>
    </location>
</feature>
<sequence length="692" mass="77033">MATAVSSYNDIQLETIQEVSCSTSCSSNSTTSSSSNSPTSQNKISPGYRNKQQQLHKKGQKIGNYLLGKTIGSGTSSKVKIGTNINTGKQYAIKITKPKRIKERKEIEREISILKRLKHDNIIQLHDAIYEDEAGRICLILELVSGGELFDYIVARGRLSEKEGRKFFRQMLCGLIYCHSNMVCHRDLKLENLLVDEDGNLKISDFGYSNIIKPGNLLSTFCGSPVYAPPEILLEKRYNGNEVDIWSMGVILYAMVTGQLPWTLTDGVQVEGMDRLLRGEFKYPSHVILSDDVKDLINRMIVAEPVERATLDEIKNHVWVNKGYDMEPDQEYNKKVSDRLEKEQQQLLEKQQAQLQQQLNSPRSPKPLFVETIIGNSRPLNQSSPNLTIPQNKSILNINNNNNNNNNNSSNINQIKPIHFNSVACLDEKKINSSAPTSPHSISPQYASPQFISPSPSTSTTPPLSPLSVSGQRSPPTFSSNTNNNNIPNNHNSLSSSQNNINTSGVKNHHSTSLFHNIFKKRQSISSVSANSSPVIVSSNSGQNNTLNVSSNSINVDGASASAPQFSSSSSKRRFSLEDIVKAITIRSGKGKNPKIRSMKGPFNSGTTTMLNPIQLIEHIEENLNSTQISYRRNFYVFDCKTLCPRNETINFEIEVCKVNGMDMYGIKFKRLAGDAWSYSSSCIKIVESLKL</sequence>
<comment type="catalytic activity">
    <reaction evidence="8">
        <text>L-seryl-[protein] + ATP = O-phospho-L-seryl-[protein] + ADP + H(+)</text>
        <dbReference type="Rhea" id="RHEA:17989"/>
        <dbReference type="Rhea" id="RHEA-COMP:9863"/>
        <dbReference type="Rhea" id="RHEA-COMP:11604"/>
        <dbReference type="ChEBI" id="CHEBI:15378"/>
        <dbReference type="ChEBI" id="CHEBI:29999"/>
        <dbReference type="ChEBI" id="CHEBI:30616"/>
        <dbReference type="ChEBI" id="CHEBI:83421"/>
        <dbReference type="ChEBI" id="CHEBI:456216"/>
        <dbReference type="EC" id="2.7.11.1"/>
    </reaction>
</comment>
<keyword evidence="3" id="KW-0808">Transferase</keyword>
<name>A0AAN7UFK1_9MYCE</name>
<reference evidence="14 15" key="1">
    <citation type="submission" date="2023-11" db="EMBL/GenBank/DDBJ databases">
        <title>Dfirmibasis_genome.</title>
        <authorList>
            <person name="Edelbroek B."/>
            <person name="Kjellin J."/>
            <person name="Jerlstrom-Hultqvist J."/>
            <person name="Soderbom F."/>
        </authorList>
    </citation>
    <scope>NUCLEOTIDE SEQUENCE [LARGE SCALE GENOMIC DNA]</scope>
    <source>
        <strain evidence="14 15">TNS-C-14</strain>
    </source>
</reference>
<evidence type="ECO:0000256" key="2">
    <source>
        <dbReference type="ARBA" id="ARBA00022527"/>
    </source>
</evidence>
<feature type="region of interest" description="Disordered" evidence="11">
    <location>
        <begin position="431"/>
        <end position="508"/>
    </location>
</feature>
<feature type="compositionally biased region" description="Low complexity" evidence="11">
    <location>
        <begin position="479"/>
        <end position="504"/>
    </location>
</feature>
<dbReference type="SUPFAM" id="SSF56112">
    <property type="entry name" value="Protein kinase-like (PK-like)"/>
    <property type="match status" value="1"/>
</dbReference>
<feature type="coiled-coil region" evidence="10">
    <location>
        <begin position="333"/>
        <end position="361"/>
    </location>
</feature>
<keyword evidence="10" id="KW-0175">Coiled coil</keyword>
<evidence type="ECO:0000256" key="8">
    <source>
        <dbReference type="ARBA" id="ARBA00048679"/>
    </source>
</evidence>
<dbReference type="InterPro" id="IPR001772">
    <property type="entry name" value="KA1_dom"/>
</dbReference>
<keyword evidence="6 9" id="KW-0067">ATP-binding</keyword>
<evidence type="ECO:0000256" key="4">
    <source>
        <dbReference type="ARBA" id="ARBA00022741"/>
    </source>
</evidence>
<keyword evidence="15" id="KW-1185">Reference proteome</keyword>
<comment type="caution">
    <text evidence="14">The sequence shown here is derived from an EMBL/GenBank/DDBJ whole genome shotgun (WGS) entry which is preliminary data.</text>
</comment>
<feature type="compositionally biased region" description="Polar residues" evidence="11">
    <location>
        <begin position="432"/>
        <end position="452"/>
    </location>
</feature>
<dbReference type="InterPro" id="IPR028375">
    <property type="entry name" value="KA1/Ssp2_C"/>
</dbReference>
<keyword evidence="2" id="KW-0723">Serine/threonine-protein kinase</keyword>
<feature type="region of interest" description="Disordered" evidence="11">
    <location>
        <begin position="24"/>
        <end position="55"/>
    </location>
</feature>
<evidence type="ECO:0000259" key="13">
    <source>
        <dbReference type="PROSITE" id="PS50032"/>
    </source>
</evidence>
<dbReference type="PANTHER" id="PTHR24346">
    <property type="entry name" value="MAP/MICROTUBULE AFFINITY-REGULATING KINASE"/>
    <property type="match status" value="1"/>
</dbReference>
<evidence type="ECO:0000313" key="14">
    <source>
        <dbReference type="EMBL" id="KAK5580578.1"/>
    </source>
</evidence>
<dbReference type="CDD" id="cd14003">
    <property type="entry name" value="STKc_AMPK-like"/>
    <property type="match status" value="1"/>
</dbReference>
<dbReference type="SUPFAM" id="SSF103243">
    <property type="entry name" value="KA1-like"/>
    <property type="match status" value="1"/>
</dbReference>
<dbReference type="PROSITE" id="PS50011">
    <property type="entry name" value="PROTEIN_KINASE_DOM"/>
    <property type="match status" value="1"/>
</dbReference>
<protein>
    <recommendedName>
        <fullName evidence="1">non-specific serine/threonine protein kinase</fullName>
        <ecNumber evidence="1">2.7.11.1</ecNumber>
    </recommendedName>
</protein>
<dbReference type="InterPro" id="IPR011009">
    <property type="entry name" value="Kinase-like_dom_sf"/>
</dbReference>
<evidence type="ECO:0000256" key="6">
    <source>
        <dbReference type="ARBA" id="ARBA00022840"/>
    </source>
</evidence>
<dbReference type="Pfam" id="PF00069">
    <property type="entry name" value="Pkinase"/>
    <property type="match status" value="1"/>
</dbReference>
<dbReference type="AlphaFoldDB" id="A0AAN7UFK1"/>
<keyword evidence="4 9" id="KW-0547">Nucleotide-binding</keyword>
<dbReference type="EC" id="2.7.11.1" evidence="1"/>
<dbReference type="FunFam" id="3.30.310.80:FF:000030">
    <property type="entry name" value="Probable serine/threonine-protein kinase MARK-B"/>
    <property type="match status" value="1"/>
</dbReference>
<organism evidence="14 15">
    <name type="scientific">Dictyostelium firmibasis</name>
    <dbReference type="NCBI Taxonomy" id="79012"/>
    <lineage>
        <taxon>Eukaryota</taxon>
        <taxon>Amoebozoa</taxon>
        <taxon>Evosea</taxon>
        <taxon>Eumycetozoa</taxon>
        <taxon>Dictyostelia</taxon>
        <taxon>Dictyosteliales</taxon>
        <taxon>Dictyosteliaceae</taxon>
        <taxon>Dictyostelium</taxon>
    </lineage>
</organism>
<evidence type="ECO:0000256" key="9">
    <source>
        <dbReference type="PROSITE-ProRule" id="PRU10141"/>
    </source>
</evidence>
<evidence type="ECO:0000259" key="12">
    <source>
        <dbReference type="PROSITE" id="PS50011"/>
    </source>
</evidence>
<dbReference type="CDD" id="cd12121">
    <property type="entry name" value="MARK_C_like"/>
    <property type="match status" value="1"/>
</dbReference>
<dbReference type="InterPro" id="IPR008271">
    <property type="entry name" value="Ser/Thr_kinase_AS"/>
</dbReference>
<dbReference type="SMART" id="SM00220">
    <property type="entry name" value="S_TKc"/>
    <property type="match status" value="1"/>
</dbReference>
<dbReference type="FunFam" id="1.10.510.10:FF:000958">
    <property type="entry name" value="Non-specific serine/threonine protein kinase"/>
    <property type="match status" value="1"/>
</dbReference>
<feature type="binding site" evidence="9">
    <location>
        <position position="94"/>
    </location>
    <ligand>
        <name>ATP</name>
        <dbReference type="ChEBI" id="CHEBI:30616"/>
    </ligand>
</feature>
<dbReference type="InterPro" id="IPR017441">
    <property type="entry name" value="Protein_kinase_ATP_BS"/>
</dbReference>
<evidence type="ECO:0000256" key="3">
    <source>
        <dbReference type="ARBA" id="ARBA00022679"/>
    </source>
</evidence>
<dbReference type="GO" id="GO:0005524">
    <property type="term" value="F:ATP binding"/>
    <property type="evidence" value="ECO:0007669"/>
    <property type="project" value="UniProtKB-UniRule"/>
</dbReference>